<evidence type="ECO:0000256" key="5">
    <source>
        <dbReference type="PROSITE-ProRule" id="PRU00335"/>
    </source>
</evidence>
<dbReference type="PANTHER" id="PTHR30055">
    <property type="entry name" value="HTH-TYPE TRANSCRIPTIONAL REGULATOR RUTR"/>
    <property type="match status" value="1"/>
</dbReference>
<dbReference type="InterPro" id="IPR009057">
    <property type="entry name" value="Homeodomain-like_sf"/>
</dbReference>
<accession>A0ABS3JDC1</accession>
<keyword evidence="2" id="KW-0805">Transcription regulation</keyword>
<dbReference type="SUPFAM" id="SSF46689">
    <property type="entry name" value="Homeodomain-like"/>
    <property type="match status" value="1"/>
</dbReference>
<evidence type="ECO:0000256" key="3">
    <source>
        <dbReference type="ARBA" id="ARBA00023125"/>
    </source>
</evidence>
<dbReference type="InterPro" id="IPR001647">
    <property type="entry name" value="HTH_TetR"/>
</dbReference>
<protein>
    <submittedName>
        <fullName evidence="7">TetR/AcrR family transcriptional regulator</fullName>
    </submittedName>
</protein>
<feature type="DNA-binding region" description="H-T-H motif" evidence="5">
    <location>
        <begin position="22"/>
        <end position="41"/>
    </location>
</feature>
<gene>
    <name evidence="7" type="ORF">J2I46_05330</name>
</gene>
<evidence type="ECO:0000259" key="6">
    <source>
        <dbReference type="PROSITE" id="PS50977"/>
    </source>
</evidence>
<dbReference type="Gene3D" id="1.10.357.10">
    <property type="entry name" value="Tetracycline Repressor, domain 2"/>
    <property type="match status" value="1"/>
</dbReference>
<feature type="domain" description="HTH tetR-type" evidence="6">
    <location>
        <begin position="1"/>
        <end position="59"/>
    </location>
</feature>
<evidence type="ECO:0000256" key="2">
    <source>
        <dbReference type="ARBA" id="ARBA00023015"/>
    </source>
</evidence>
<sequence>MKERIITGARQLFNHYGVKTVRLDDIAHQLGISKKTLYQYFENKEDLVRQMLEDQLSESLQEAGEIHATATNAIVGALLIWDRLIHYKQTVNPSLLLDIERHYPSAWRLFQLMKAEYINTILDANLQAGIAQGLYRADLNRPVVAWLWIEQSQAEVPDKGDEQVLKQLFVRGLLTQQGVAVYDTIN</sequence>
<proteinExistence type="predicted"/>
<dbReference type="EMBL" id="JAFMYW010000001">
    <property type="protein sequence ID" value="MBO0947993.1"/>
    <property type="molecule type" value="Genomic_DNA"/>
</dbReference>
<evidence type="ECO:0000313" key="8">
    <source>
        <dbReference type="Proteomes" id="UP000664628"/>
    </source>
</evidence>
<comment type="caution">
    <text evidence="7">The sequence shown here is derived from an EMBL/GenBank/DDBJ whole genome shotgun (WGS) entry which is preliminary data.</text>
</comment>
<evidence type="ECO:0000256" key="1">
    <source>
        <dbReference type="ARBA" id="ARBA00022491"/>
    </source>
</evidence>
<keyword evidence="1" id="KW-0678">Repressor</keyword>
<dbReference type="Proteomes" id="UP000664628">
    <property type="component" value="Unassembled WGS sequence"/>
</dbReference>
<organism evidence="7 8">
    <name type="scientific">Fibrella forsythiae</name>
    <dbReference type="NCBI Taxonomy" id="2817061"/>
    <lineage>
        <taxon>Bacteria</taxon>
        <taxon>Pseudomonadati</taxon>
        <taxon>Bacteroidota</taxon>
        <taxon>Cytophagia</taxon>
        <taxon>Cytophagales</taxon>
        <taxon>Spirosomataceae</taxon>
        <taxon>Fibrella</taxon>
    </lineage>
</organism>
<keyword evidence="3 5" id="KW-0238">DNA-binding</keyword>
<dbReference type="InterPro" id="IPR050109">
    <property type="entry name" value="HTH-type_TetR-like_transc_reg"/>
</dbReference>
<name>A0ABS3JDC1_9BACT</name>
<dbReference type="PRINTS" id="PR00455">
    <property type="entry name" value="HTHTETR"/>
</dbReference>
<dbReference type="PANTHER" id="PTHR30055:SF175">
    <property type="entry name" value="HTH-TYPE TRANSCRIPTIONAL REPRESSOR KSTR2"/>
    <property type="match status" value="1"/>
</dbReference>
<dbReference type="Pfam" id="PF00440">
    <property type="entry name" value="TetR_N"/>
    <property type="match status" value="1"/>
</dbReference>
<dbReference type="RefSeq" id="WP_207327876.1">
    <property type="nucleotide sequence ID" value="NZ_JAFMYW010000001.1"/>
</dbReference>
<reference evidence="7 8" key="1">
    <citation type="submission" date="2021-03" db="EMBL/GenBank/DDBJ databases">
        <title>Fibrella sp. HMF5405 genome sequencing and assembly.</title>
        <authorList>
            <person name="Kang H."/>
            <person name="Kim H."/>
            <person name="Bae S."/>
            <person name="Joh K."/>
        </authorList>
    </citation>
    <scope>NUCLEOTIDE SEQUENCE [LARGE SCALE GENOMIC DNA]</scope>
    <source>
        <strain evidence="7 8">HMF5405</strain>
    </source>
</reference>
<keyword evidence="4" id="KW-0804">Transcription</keyword>
<evidence type="ECO:0000256" key="4">
    <source>
        <dbReference type="ARBA" id="ARBA00023163"/>
    </source>
</evidence>
<dbReference type="PROSITE" id="PS50977">
    <property type="entry name" value="HTH_TETR_2"/>
    <property type="match status" value="1"/>
</dbReference>
<keyword evidence="8" id="KW-1185">Reference proteome</keyword>
<evidence type="ECO:0000313" key="7">
    <source>
        <dbReference type="EMBL" id="MBO0947993.1"/>
    </source>
</evidence>